<dbReference type="SUPFAM" id="SSF48371">
    <property type="entry name" value="ARM repeat"/>
    <property type="match status" value="1"/>
</dbReference>
<dbReference type="SMART" id="SM00913">
    <property type="entry name" value="IBN_N"/>
    <property type="match status" value="1"/>
</dbReference>
<proteinExistence type="inferred from homology"/>
<dbReference type="Pfam" id="PF25758">
    <property type="entry name" value="TPR_IPO11"/>
    <property type="match status" value="1"/>
</dbReference>
<evidence type="ECO:0000256" key="1">
    <source>
        <dbReference type="ARBA" id="ARBA00004123"/>
    </source>
</evidence>
<evidence type="ECO:0000313" key="9">
    <source>
        <dbReference type="Proteomes" id="UP000807716"/>
    </source>
</evidence>
<dbReference type="PROSITE" id="PS50166">
    <property type="entry name" value="IMPORTIN_B_NT"/>
    <property type="match status" value="1"/>
</dbReference>
<comment type="similarity">
    <text evidence="2">Belongs to the importin beta family.</text>
</comment>
<dbReference type="InterPro" id="IPR056840">
    <property type="entry name" value="HEAT_IPO9_central"/>
</dbReference>
<comment type="caution">
    <text evidence="8">The sequence shown here is derived from an EMBL/GenBank/DDBJ whole genome shotgun (WGS) entry which is preliminary data.</text>
</comment>
<feature type="domain" description="Importin N-terminal" evidence="7">
    <location>
        <begin position="23"/>
        <end position="99"/>
    </location>
</feature>
<dbReference type="Gene3D" id="1.25.10.10">
    <property type="entry name" value="Leucine-rich Repeat Variant"/>
    <property type="match status" value="1"/>
</dbReference>
<comment type="subcellular location">
    <subcellularLocation>
        <location evidence="1">Nucleus</location>
    </subcellularLocation>
</comment>
<evidence type="ECO:0000256" key="2">
    <source>
        <dbReference type="ARBA" id="ARBA00007991"/>
    </source>
</evidence>
<dbReference type="GO" id="GO:0006606">
    <property type="term" value="P:protein import into nucleus"/>
    <property type="evidence" value="ECO:0007669"/>
    <property type="project" value="TreeGrafter"/>
</dbReference>
<dbReference type="InterPro" id="IPR011989">
    <property type="entry name" value="ARM-like"/>
</dbReference>
<dbReference type="InterPro" id="IPR001494">
    <property type="entry name" value="Importin-beta_N"/>
</dbReference>
<evidence type="ECO:0000256" key="4">
    <source>
        <dbReference type="ARBA" id="ARBA00022927"/>
    </source>
</evidence>
<name>A0A9P6PYX9_9FUNG</name>
<dbReference type="GO" id="GO:0031267">
    <property type="term" value="F:small GTPase binding"/>
    <property type="evidence" value="ECO:0007669"/>
    <property type="project" value="InterPro"/>
</dbReference>
<evidence type="ECO:0000313" key="8">
    <source>
        <dbReference type="EMBL" id="KAG0255861.1"/>
    </source>
</evidence>
<keyword evidence="9" id="KW-1185">Reference proteome</keyword>
<keyword evidence="4" id="KW-0653">Protein transport</keyword>
<dbReference type="GO" id="GO:0005829">
    <property type="term" value="C:cytosol"/>
    <property type="evidence" value="ECO:0007669"/>
    <property type="project" value="TreeGrafter"/>
</dbReference>
<dbReference type="PANTHER" id="PTHR10997">
    <property type="entry name" value="IMPORTIN-7, 8, 11"/>
    <property type="match status" value="1"/>
</dbReference>
<dbReference type="PANTHER" id="PTHR10997:SF9">
    <property type="entry name" value="IMPORTIN-9"/>
    <property type="match status" value="1"/>
</dbReference>
<evidence type="ECO:0000256" key="5">
    <source>
        <dbReference type="ARBA" id="ARBA00023242"/>
    </source>
</evidence>
<dbReference type="Pfam" id="PF25018">
    <property type="entry name" value="HEAT_IPO9_c"/>
    <property type="match status" value="1"/>
</dbReference>
<dbReference type="Pfam" id="PF03810">
    <property type="entry name" value="IBN_N"/>
    <property type="match status" value="1"/>
</dbReference>
<sequence length="1021" mass="113285">MDQIVFQTLTDTLAADANVRQTAEHRIKELQQNPELPVSLVRLALSHEVNLSQRHSAAVLLKSYVDTQWSEKSSKFTGPEPPAQIKAVVRELILAGLSDPTPRIRSSCAYAISKIAHHDWPESWPNLLDVLVHHLKSGSADEVHGSMRVLAEFVNKDITHVQLPLVAPVLFPELLRILVSDQLYSAATRSRCASIFRSAVEMLYTIKDEHPEAIKTYLAPIIGLWNEAFISVLGKRAESHDEQVAEWGLKAEIIRCINLSIQGFPKLMSPYLITILSAVWHDLVHLRARYVQEYVNSESDGASGGYQDSDGETIGFESLLFVQFELFQLACRRRKLTQSVFIGEDGKSGIMHQLVWNTLNFLQMTDDQADNWSSDPNQFLADEDEEGYSFNVRIAAQDLLLTLVENFPKWTLHALNKSVKQEATLSLQEKADGSATWWKPQEACLLAIGLVSSELCEAVKSGSPSPVDLASWFDHIVLGNFSEHNFPFLQGRSFVFASQFASILPANLASQYVSAAVEAISKSPSAIVKISALKALNNFNQYLDKQHIAPYQRYILEGVAPLMSVTTEDSLSLVLRTLITAAKIDEKAAADYESLLGPLVLETWVKFPADHLISADIMDLFDSLAANPFIHPALSARSMPPLVSMISTENPDKAMVSCAIDLVKGLLQGASSPLPPHYIDQFFRALMSVLLTTDDRDILQSGQELLTIAVQKDVAQIANWRDASSGKSGLDLTIQFIAKLLDPSQTESAALFVGDLIAKLIKKGGDLVAPVIPDLLNAVTLRLADAKLTTFIHPLVMVFAHLCLNQHEVVLNFLSGLTIQGRNGLEIVLAAWLENHTDIQGLYNQKVSTVALTRLLTSGDQRVYSIPVKGELIVPVSTRIVTRSRAKSTPDQFTTTTAPTKIVKLLYGDLENKMMEEEEAPEGDSDFDDGEEDEWEDEELTAQDKFSYLSDLMDSHGLDFDGDEEEVTDPDILADPVYQMDMKTFLLDFFRQCAQQNNAVFVQGVNELNDTEKQALSHFLQ</sequence>
<keyword evidence="5" id="KW-0539">Nucleus</keyword>
<dbReference type="InterPro" id="IPR016024">
    <property type="entry name" value="ARM-type_fold"/>
</dbReference>
<evidence type="ECO:0000256" key="6">
    <source>
        <dbReference type="SAM" id="MobiDB-lite"/>
    </source>
</evidence>
<dbReference type="OrthoDB" id="431626at2759"/>
<feature type="region of interest" description="Disordered" evidence="6">
    <location>
        <begin position="917"/>
        <end position="939"/>
    </location>
</feature>
<protein>
    <recommendedName>
        <fullName evidence="7">Importin N-terminal domain-containing protein</fullName>
    </recommendedName>
</protein>
<dbReference type="GO" id="GO:0005635">
    <property type="term" value="C:nuclear envelope"/>
    <property type="evidence" value="ECO:0007669"/>
    <property type="project" value="TreeGrafter"/>
</dbReference>
<dbReference type="Proteomes" id="UP000807716">
    <property type="component" value="Unassembled WGS sequence"/>
</dbReference>
<keyword evidence="3" id="KW-0813">Transport</keyword>
<organism evidence="8 9">
    <name type="scientific">Actinomortierella ambigua</name>
    <dbReference type="NCBI Taxonomy" id="1343610"/>
    <lineage>
        <taxon>Eukaryota</taxon>
        <taxon>Fungi</taxon>
        <taxon>Fungi incertae sedis</taxon>
        <taxon>Mucoromycota</taxon>
        <taxon>Mortierellomycotina</taxon>
        <taxon>Mortierellomycetes</taxon>
        <taxon>Mortierellales</taxon>
        <taxon>Mortierellaceae</taxon>
        <taxon>Actinomortierella</taxon>
    </lineage>
</organism>
<evidence type="ECO:0000256" key="3">
    <source>
        <dbReference type="ARBA" id="ARBA00022448"/>
    </source>
</evidence>
<evidence type="ECO:0000259" key="7">
    <source>
        <dbReference type="PROSITE" id="PS50166"/>
    </source>
</evidence>
<dbReference type="EMBL" id="JAAAJB010000437">
    <property type="protein sequence ID" value="KAG0255861.1"/>
    <property type="molecule type" value="Genomic_DNA"/>
</dbReference>
<dbReference type="InterPro" id="IPR058669">
    <property type="entry name" value="TPR_IPO7/11-like"/>
</dbReference>
<dbReference type="AlphaFoldDB" id="A0A9P6PYX9"/>
<accession>A0A9P6PYX9</accession>
<gene>
    <name evidence="8" type="ORF">DFQ27_006018</name>
</gene>
<reference evidence="8" key="1">
    <citation type="journal article" date="2020" name="Fungal Divers.">
        <title>Resolving the Mortierellaceae phylogeny through synthesis of multi-gene phylogenetics and phylogenomics.</title>
        <authorList>
            <person name="Vandepol N."/>
            <person name="Liber J."/>
            <person name="Desiro A."/>
            <person name="Na H."/>
            <person name="Kennedy M."/>
            <person name="Barry K."/>
            <person name="Grigoriev I.V."/>
            <person name="Miller A.N."/>
            <person name="O'Donnell K."/>
            <person name="Stajich J.E."/>
            <person name="Bonito G."/>
        </authorList>
    </citation>
    <scope>NUCLEOTIDE SEQUENCE</scope>
    <source>
        <strain evidence="8">BC1065</strain>
    </source>
</reference>